<feature type="transmembrane region" description="Helical" evidence="1">
    <location>
        <begin position="42"/>
        <end position="65"/>
    </location>
</feature>
<dbReference type="EMBL" id="UXUI01007928">
    <property type="protein sequence ID" value="VDD89932.1"/>
    <property type="molecule type" value="Genomic_DNA"/>
</dbReference>
<name>A0A0N4V4F0_ENTVE</name>
<sequence>MSQKLRVKKVAINNWNLLIVHNVTANIQNWGIESRYYFVADALSAVLTVALFYNFYVFILCRNYFEKLKVEQSKRRRHLGLRVHFADPGALVTTIYDETYEDPATDSEVFDEMQSCDDICIEVEKVAADVRVDTL</sequence>
<reference evidence="4" key="1">
    <citation type="submission" date="2017-02" db="UniProtKB">
        <authorList>
            <consortium name="WormBaseParasite"/>
        </authorList>
    </citation>
    <scope>IDENTIFICATION</scope>
</reference>
<dbReference type="Proteomes" id="UP000274131">
    <property type="component" value="Unassembled WGS sequence"/>
</dbReference>
<protein>
    <submittedName>
        <fullName evidence="4">Anoctamin</fullName>
    </submittedName>
</protein>
<proteinExistence type="predicted"/>
<keyword evidence="1" id="KW-1133">Transmembrane helix</keyword>
<keyword evidence="3" id="KW-1185">Reference proteome</keyword>
<evidence type="ECO:0000313" key="4">
    <source>
        <dbReference type="WBParaSite" id="EVEC_0000499901-mRNA-1"/>
    </source>
</evidence>
<evidence type="ECO:0000313" key="2">
    <source>
        <dbReference type="EMBL" id="VDD89932.1"/>
    </source>
</evidence>
<accession>A0A0N4V4F0</accession>
<keyword evidence="1" id="KW-0472">Membrane</keyword>
<dbReference type="AlphaFoldDB" id="A0A0N4V4F0"/>
<dbReference type="WBParaSite" id="EVEC_0000499901-mRNA-1">
    <property type="protein sequence ID" value="EVEC_0000499901-mRNA-1"/>
    <property type="gene ID" value="EVEC_0000499901"/>
</dbReference>
<evidence type="ECO:0000313" key="3">
    <source>
        <dbReference type="Proteomes" id="UP000274131"/>
    </source>
</evidence>
<evidence type="ECO:0000256" key="1">
    <source>
        <dbReference type="SAM" id="Phobius"/>
    </source>
</evidence>
<organism evidence="4">
    <name type="scientific">Enterobius vermicularis</name>
    <name type="common">Human pinworm</name>
    <dbReference type="NCBI Taxonomy" id="51028"/>
    <lineage>
        <taxon>Eukaryota</taxon>
        <taxon>Metazoa</taxon>
        <taxon>Ecdysozoa</taxon>
        <taxon>Nematoda</taxon>
        <taxon>Chromadorea</taxon>
        <taxon>Rhabditida</taxon>
        <taxon>Spirurina</taxon>
        <taxon>Oxyuridomorpha</taxon>
        <taxon>Oxyuroidea</taxon>
        <taxon>Oxyuridae</taxon>
        <taxon>Enterobius</taxon>
    </lineage>
</organism>
<keyword evidence="1" id="KW-0812">Transmembrane</keyword>
<gene>
    <name evidence="2" type="ORF">EVEC_LOCUS4683</name>
</gene>
<reference evidence="2 3" key="2">
    <citation type="submission" date="2018-10" db="EMBL/GenBank/DDBJ databases">
        <authorList>
            <consortium name="Pathogen Informatics"/>
        </authorList>
    </citation>
    <scope>NUCLEOTIDE SEQUENCE [LARGE SCALE GENOMIC DNA]</scope>
</reference>